<feature type="domain" description="HTH deoR-type" evidence="3">
    <location>
        <begin position="36"/>
        <end position="109"/>
    </location>
</feature>
<protein>
    <submittedName>
        <fullName evidence="4">WYL domain-containing protein</fullName>
    </submittedName>
</protein>
<evidence type="ECO:0000256" key="1">
    <source>
        <dbReference type="ARBA" id="ARBA00023015"/>
    </source>
</evidence>
<dbReference type="PANTHER" id="PTHR34580:SF1">
    <property type="entry name" value="PROTEIN PAFC"/>
    <property type="match status" value="1"/>
</dbReference>
<dbReference type="PROSITE" id="PS51000">
    <property type="entry name" value="HTH_DEOR_2"/>
    <property type="match status" value="1"/>
</dbReference>
<gene>
    <name evidence="4" type="ORF">F5544_16540</name>
</gene>
<dbReference type="InterPro" id="IPR001034">
    <property type="entry name" value="DeoR_HTH"/>
</dbReference>
<dbReference type="InterPro" id="IPR036390">
    <property type="entry name" value="WH_DNA-bd_sf"/>
</dbReference>
<dbReference type="Pfam" id="PF13280">
    <property type="entry name" value="WYL"/>
    <property type="match status" value="1"/>
</dbReference>
<keyword evidence="1" id="KW-0805">Transcription regulation</keyword>
<reference evidence="4 5" key="1">
    <citation type="journal article" date="2019" name="ACS Chem. Biol.">
        <title>Identification and Mobilization of a Cryptic Antibiotic Biosynthesis Gene Locus from a Human-Pathogenic Nocardia Isolate.</title>
        <authorList>
            <person name="Herisse M."/>
            <person name="Ishida K."/>
            <person name="Porter J.L."/>
            <person name="Howden B."/>
            <person name="Hertweck C."/>
            <person name="Stinear T.P."/>
            <person name="Pidot S.J."/>
        </authorList>
    </citation>
    <scope>NUCLEOTIDE SEQUENCE [LARGE SCALE GENOMIC DNA]</scope>
    <source>
        <strain evidence="4 5">AUSMDU00012717</strain>
    </source>
</reference>
<dbReference type="SUPFAM" id="SSF46785">
    <property type="entry name" value="Winged helix' DNA-binding domain"/>
    <property type="match status" value="1"/>
</dbReference>
<dbReference type="KEGG" id="nah:F5544_16540"/>
<dbReference type="InterPro" id="IPR036388">
    <property type="entry name" value="WH-like_DNA-bd_sf"/>
</dbReference>
<dbReference type="InterPro" id="IPR051534">
    <property type="entry name" value="CBASS_pafABC_assoc_protein"/>
</dbReference>
<dbReference type="InterPro" id="IPR013196">
    <property type="entry name" value="HTH_11"/>
</dbReference>
<proteinExistence type="predicted"/>
<dbReference type="Pfam" id="PF25583">
    <property type="entry name" value="WCX"/>
    <property type="match status" value="1"/>
</dbReference>
<keyword evidence="2" id="KW-0804">Transcription</keyword>
<sequence length="356" mass="39126">MRRFHGELGPGGHDLDGSADTGHLLSGFSNRLADMRASRLVRLLLLLQTRGRTTAAQLAAELEVSVRTVYRDIDALSEAGVPVYCEQGRTGGVRLVDGYRTRLTGLTTEEADAVLLAGLPGAAADLGLGTVLATAQLKVLAALPPELRGRATRIADRVHIDAPGWFHRPDETPTLAVVAEALWHDRRLSIRYGRKDKEVRRTIDPLGLVLKAGNWYLVARQDTDIRSYRVGRIIEAIPTDEIFTRPSDFDLAAHWAVAADEFARSMLRVRARIRIAATHLRFLRLSNDPAAVTAALATTTEPDAEGWVEIVLPSESYEVLAHGILPLGEYAEVLDPPELRTRLAETAAQMHSRYSR</sequence>
<dbReference type="EMBL" id="CP046172">
    <property type="protein sequence ID" value="QIS11187.1"/>
    <property type="molecule type" value="Genomic_DNA"/>
</dbReference>
<name>A0A6G9YDN4_9NOCA</name>
<dbReference type="GO" id="GO:0003700">
    <property type="term" value="F:DNA-binding transcription factor activity"/>
    <property type="evidence" value="ECO:0007669"/>
    <property type="project" value="InterPro"/>
</dbReference>
<dbReference type="InterPro" id="IPR028349">
    <property type="entry name" value="PafC-like"/>
</dbReference>
<keyword evidence="5" id="KW-1185">Reference proteome</keyword>
<dbReference type="PANTHER" id="PTHR34580">
    <property type="match status" value="1"/>
</dbReference>
<evidence type="ECO:0000313" key="5">
    <source>
        <dbReference type="Proteomes" id="UP000503540"/>
    </source>
</evidence>
<evidence type="ECO:0000313" key="4">
    <source>
        <dbReference type="EMBL" id="QIS11187.1"/>
    </source>
</evidence>
<accession>A0A6G9YDN4</accession>
<dbReference type="AlphaFoldDB" id="A0A6G9YDN4"/>
<dbReference type="InterPro" id="IPR026881">
    <property type="entry name" value="WYL_dom"/>
</dbReference>
<dbReference type="InterPro" id="IPR057727">
    <property type="entry name" value="WCX_dom"/>
</dbReference>
<evidence type="ECO:0000259" key="3">
    <source>
        <dbReference type="PROSITE" id="PS51000"/>
    </source>
</evidence>
<dbReference type="PIRSF" id="PIRSF016838">
    <property type="entry name" value="PafC"/>
    <property type="match status" value="1"/>
</dbReference>
<evidence type="ECO:0000256" key="2">
    <source>
        <dbReference type="ARBA" id="ARBA00023163"/>
    </source>
</evidence>
<dbReference type="Proteomes" id="UP000503540">
    <property type="component" value="Chromosome"/>
</dbReference>
<dbReference type="Gene3D" id="1.10.10.10">
    <property type="entry name" value="Winged helix-like DNA-binding domain superfamily/Winged helix DNA-binding domain"/>
    <property type="match status" value="1"/>
</dbReference>
<dbReference type="Pfam" id="PF08279">
    <property type="entry name" value="HTH_11"/>
    <property type="match status" value="1"/>
</dbReference>
<dbReference type="PROSITE" id="PS52050">
    <property type="entry name" value="WYL"/>
    <property type="match status" value="1"/>
</dbReference>
<organism evidence="4 5">
    <name type="scientific">Nocardia arthritidis</name>
    <dbReference type="NCBI Taxonomy" id="228602"/>
    <lineage>
        <taxon>Bacteria</taxon>
        <taxon>Bacillati</taxon>
        <taxon>Actinomycetota</taxon>
        <taxon>Actinomycetes</taxon>
        <taxon>Mycobacteriales</taxon>
        <taxon>Nocardiaceae</taxon>
        <taxon>Nocardia</taxon>
    </lineage>
</organism>